<dbReference type="InterPro" id="IPR008979">
    <property type="entry name" value="Galactose-bd-like_sf"/>
</dbReference>
<accession>A0A7I8WE37</accession>
<dbReference type="EMBL" id="CAJFCJ010000046">
    <property type="protein sequence ID" value="CAD5126395.1"/>
    <property type="molecule type" value="Genomic_DNA"/>
</dbReference>
<keyword evidence="2" id="KW-1185">Reference proteome</keyword>
<protein>
    <submittedName>
        <fullName evidence="1">DgyrCDS14532</fullName>
    </submittedName>
</protein>
<evidence type="ECO:0000313" key="1">
    <source>
        <dbReference type="EMBL" id="CAD5126395.1"/>
    </source>
</evidence>
<sequence length="496" mass="56662">MEKIFHIDSYEKTKEYIEQFSQTMKNLNLSYSIQTDLCNGIQSSGKYNIALNKAIEHNGVVHSNQNLGGCTQIITHVDSTQIWITIDLVKIYTTRQLVIYPSDIPGYDRKIEISATNSSHPLSSPNLCLEDDDNDQDNNFLILTSEFISLIGSSGYQSKIALKSINIIGMFISEPDLVNIARGKPCWLSSTHSNQNDNEWPFYATFATDGFNAYYMAGSGLNLPMKWMFIDLLDTFTIDYICIHRTFHSSHKYQQLQFKFMLNHMNFNPYEKLATSDCSNVNGDGERGGTVRWLCTNSLNYSRFLFIQDSVTSQLEIFEILAYGKRYLFKNIEEIPLIEAISNELSVWDPTNSPLKVIDGNFYNIESVPKYSSCSKISSTGDIILTFKFDQIYLVDHVIFQPFFDVEIDPMNISVFTVITNGYYFKYLCSNFTTAKTTFASLIEVKCTQQFLGNELLVIKSMDPTSTTNELKLCEVKVFGKKQGNKHKNRHTQKCL</sequence>
<dbReference type="Gene3D" id="2.60.120.260">
    <property type="entry name" value="Galactose-binding domain-like"/>
    <property type="match status" value="1"/>
</dbReference>
<dbReference type="Proteomes" id="UP000549394">
    <property type="component" value="Unassembled WGS sequence"/>
</dbReference>
<gene>
    <name evidence="1" type="ORF">DGYR_LOCUS13640</name>
</gene>
<name>A0A7I8WE37_9ANNE</name>
<reference evidence="1 2" key="1">
    <citation type="submission" date="2020-08" db="EMBL/GenBank/DDBJ databases">
        <authorList>
            <person name="Hejnol A."/>
        </authorList>
    </citation>
    <scope>NUCLEOTIDE SEQUENCE [LARGE SCALE GENOMIC DNA]</scope>
</reference>
<dbReference type="SUPFAM" id="SSF49785">
    <property type="entry name" value="Galactose-binding domain-like"/>
    <property type="match status" value="1"/>
</dbReference>
<dbReference type="AlphaFoldDB" id="A0A7I8WE37"/>
<comment type="caution">
    <text evidence="1">The sequence shown here is derived from an EMBL/GenBank/DDBJ whole genome shotgun (WGS) entry which is preliminary data.</text>
</comment>
<evidence type="ECO:0000313" key="2">
    <source>
        <dbReference type="Proteomes" id="UP000549394"/>
    </source>
</evidence>
<proteinExistence type="predicted"/>
<organism evidence="1 2">
    <name type="scientific">Dimorphilus gyrociliatus</name>
    <dbReference type="NCBI Taxonomy" id="2664684"/>
    <lineage>
        <taxon>Eukaryota</taxon>
        <taxon>Metazoa</taxon>
        <taxon>Spiralia</taxon>
        <taxon>Lophotrochozoa</taxon>
        <taxon>Annelida</taxon>
        <taxon>Polychaeta</taxon>
        <taxon>Polychaeta incertae sedis</taxon>
        <taxon>Dinophilidae</taxon>
        <taxon>Dimorphilus</taxon>
    </lineage>
</organism>